<protein>
    <recommendedName>
        <fullName evidence="3">Virion structural protein</fullName>
    </recommendedName>
</protein>
<name>A0ABT9B822_9BACT</name>
<evidence type="ECO:0000313" key="1">
    <source>
        <dbReference type="EMBL" id="MDO7874322.1"/>
    </source>
</evidence>
<keyword evidence="2" id="KW-1185">Reference proteome</keyword>
<evidence type="ECO:0000313" key="2">
    <source>
        <dbReference type="Proteomes" id="UP001176429"/>
    </source>
</evidence>
<accession>A0ABT9B822</accession>
<reference evidence="1" key="1">
    <citation type="submission" date="2023-07" db="EMBL/GenBank/DDBJ databases">
        <authorList>
            <person name="Kim M.K."/>
        </authorList>
    </citation>
    <scope>NUCLEOTIDE SEQUENCE</scope>
    <source>
        <strain evidence="1">ASUV-10-1</strain>
    </source>
</reference>
<evidence type="ECO:0008006" key="3">
    <source>
        <dbReference type="Google" id="ProtNLM"/>
    </source>
</evidence>
<dbReference type="RefSeq" id="WP_305005635.1">
    <property type="nucleotide sequence ID" value="NZ_JAUQSY010000003.1"/>
</dbReference>
<sequence>MANDHTPPQNPSIVSLTVQPTQLQAAFNPVLVTLHDEWPTTGTSYFVRVYVINTRDVVPTPSKTGRLVATLIRPAIGHEAAFDLAGVLQGELDPPQPVAAAGRDAAAYVGYYYQYGTVTYDVAGVQVLTLVSESAVCWALRAALPLSGTGDLTNSFGRAYDEATPETAGALPLTNRPTVAEIDRASNVLLPVFFCREGTQGLTQKLYVSATLTYADGSTEDVTGAKISANAGGVYLLDASPATLVFDTVFRNALLRIDAQVYASFEALGEGYPLTVARTFLMRTAPLRQPLEVRFVNRRGGWDALSFTRSREGQLKTKPVLYNSLRGERVLRFDADSEETLFTPWLPASHEPWLRDLLLSPYVTVDGAYVKLKAHTLNRNNDDDLVSLTLTYQPEYDENVLTM</sequence>
<comment type="caution">
    <text evidence="1">The sequence shown here is derived from an EMBL/GenBank/DDBJ whole genome shotgun (WGS) entry which is preliminary data.</text>
</comment>
<gene>
    <name evidence="1" type="ORF">Q5H93_06225</name>
</gene>
<organism evidence="1 2">
    <name type="scientific">Hymenobacter aranciens</name>
    <dbReference type="NCBI Taxonomy" id="3063996"/>
    <lineage>
        <taxon>Bacteria</taxon>
        <taxon>Pseudomonadati</taxon>
        <taxon>Bacteroidota</taxon>
        <taxon>Cytophagia</taxon>
        <taxon>Cytophagales</taxon>
        <taxon>Hymenobacteraceae</taxon>
        <taxon>Hymenobacter</taxon>
    </lineage>
</organism>
<proteinExistence type="predicted"/>
<dbReference type="Proteomes" id="UP001176429">
    <property type="component" value="Unassembled WGS sequence"/>
</dbReference>
<dbReference type="EMBL" id="JAUQSY010000003">
    <property type="protein sequence ID" value="MDO7874322.1"/>
    <property type="molecule type" value="Genomic_DNA"/>
</dbReference>